<name>A0A126QH53_PASMD</name>
<accession>A0A126QH53</accession>
<evidence type="ECO:0000259" key="1">
    <source>
        <dbReference type="Pfam" id="PF01396"/>
    </source>
</evidence>
<organism evidence="2">
    <name type="scientific">Pasteurella multocida</name>
    <dbReference type="NCBI Taxonomy" id="747"/>
    <lineage>
        <taxon>Bacteria</taxon>
        <taxon>Pseudomonadati</taxon>
        <taxon>Pseudomonadota</taxon>
        <taxon>Gammaproteobacteria</taxon>
        <taxon>Pasteurellales</taxon>
        <taxon>Pasteurellaceae</taxon>
        <taxon>Pasteurella</taxon>
    </lineage>
</organism>
<protein>
    <submittedName>
        <fullName evidence="2">PM1269 protein</fullName>
    </submittedName>
</protein>
<dbReference type="EMBL" id="KP660193">
    <property type="protein sequence ID" value="AMK08032.1"/>
    <property type="molecule type" value="Genomic_DNA"/>
</dbReference>
<dbReference type="PANTHER" id="PTHR42785">
    <property type="entry name" value="DNA TOPOISOMERASE, TYPE IA, CORE"/>
    <property type="match status" value="1"/>
</dbReference>
<dbReference type="GO" id="GO:0003677">
    <property type="term" value="F:DNA binding"/>
    <property type="evidence" value="ECO:0007669"/>
    <property type="project" value="InterPro"/>
</dbReference>
<reference evidence="2" key="1">
    <citation type="submission" date="2015-01" db="EMBL/GenBank/DDBJ databases">
        <title>Draft genome sequence of Pasteurella multocida isolated from alpaca pneumonia.</title>
        <authorList>
            <person name="Maturrano L."/>
            <person name="Hurtado R."/>
            <person name="Allasi N."/>
            <person name="Juscamayta E."/>
            <person name="Fernandez D."/>
            <person name="Maximiliano J."/>
            <person name="Rimac R."/>
            <person name="Rosadio R."/>
        </authorList>
    </citation>
    <scope>NUCLEOTIDE SEQUENCE</scope>
    <source>
        <strain evidence="2">UNMSM</strain>
    </source>
</reference>
<dbReference type="RefSeq" id="WP_071523466.1">
    <property type="nucleotide sequence ID" value="NZ_JACDXE010000019.1"/>
</dbReference>
<dbReference type="GO" id="GO:0005694">
    <property type="term" value="C:chromosome"/>
    <property type="evidence" value="ECO:0007669"/>
    <property type="project" value="InterPro"/>
</dbReference>
<dbReference type="Gene3D" id="3.30.65.10">
    <property type="entry name" value="Bacterial Topoisomerase I, domain 1"/>
    <property type="match status" value="3"/>
</dbReference>
<dbReference type="PANTHER" id="PTHR42785:SF1">
    <property type="entry name" value="DNA TOPOISOMERASE"/>
    <property type="match status" value="1"/>
</dbReference>
<dbReference type="Pfam" id="PF01396">
    <property type="entry name" value="Zn_ribbon_Top1"/>
    <property type="match status" value="3"/>
</dbReference>
<sequence length="185" mass="20960">MSERLFQHKKQQEHCPRCNAVLQVKQGKKGLFLGCSAYPACDYIKPLSFQSESKIIKVLEETCPECRHPLVLKQGHFGMFIGCSHYPECHFVVHDEPEEQAEETIPCPDCQQGGLVARRGRQGKVFYGCDRFPHCKFTLAAKPYLVACPACGSSVCTLKKETDTQRTFQCANKRCRHIFNSEITS</sequence>
<dbReference type="InterPro" id="IPR000380">
    <property type="entry name" value="Topo_IA"/>
</dbReference>
<dbReference type="GO" id="GO:0003917">
    <property type="term" value="F:DNA topoisomerase type I (single strand cut, ATP-independent) activity"/>
    <property type="evidence" value="ECO:0007669"/>
    <property type="project" value="InterPro"/>
</dbReference>
<dbReference type="AlphaFoldDB" id="A0A126QH53"/>
<dbReference type="SUPFAM" id="SSF57783">
    <property type="entry name" value="Zinc beta-ribbon"/>
    <property type="match status" value="3"/>
</dbReference>
<dbReference type="InterPro" id="IPR013498">
    <property type="entry name" value="Topo_IA_Znf"/>
</dbReference>
<gene>
    <name evidence="2" type="primary">PM1269</name>
</gene>
<evidence type="ECO:0000313" key="2">
    <source>
        <dbReference type="EMBL" id="AMK08032.1"/>
    </source>
</evidence>
<dbReference type="GO" id="GO:0006265">
    <property type="term" value="P:DNA topological change"/>
    <property type="evidence" value="ECO:0007669"/>
    <property type="project" value="InterPro"/>
</dbReference>
<proteinExistence type="predicted"/>
<feature type="domain" description="DNA topoisomerase type IA zn finger" evidence="1">
    <location>
        <begin position="13"/>
        <end position="47"/>
    </location>
</feature>
<feature type="domain" description="DNA topoisomerase type IA zn finger" evidence="1">
    <location>
        <begin position="107"/>
        <end position="143"/>
    </location>
</feature>
<feature type="domain" description="DNA topoisomerase type IA zn finger" evidence="1">
    <location>
        <begin position="61"/>
        <end position="97"/>
    </location>
</feature>